<dbReference type="AlphaFoldDB" id="A0A315ZYJ8"/>
<dbReference type="EMBL" id="UHJJ01000006">
    <property type="protein sequence ID" value="SUQ14312.1"/>
    <property type="molecule type" value="Genomic_DNA"/>
</dbReference>
<evidence type="ECO:0000313" key="2">
    <source>
        <dbReference type="EMBL" id="SUQ14312.1"/>
    </source>
</evidence>
<dbReference type="OrthoDB" id="2054545at2"/>
<dbReference type="SUPFAM" id="SSF47336">
    <property type="entry name" value="ACP-like"/>
    <property type="match status" value="1"/>
</dbReference>
<protein>
    <submittedName>
        <fullName evidence="2">Phosphopantetheine attachment site</fullName>
    </submittedName>
</protein>
<proteinExistence type="predicted"/>
<dbReference type="Proteomes" id="UP000254051">
    <property type="component" value="Unassembled WGS sequence"/>
</dbReference>
<evidence type="ECO:0000313" key="3">
    <source>
        <dbReference type="Proteomes" id="UP000254051"/>
    </source>
</evidence>
<feature type="domain" description="Carrier" evidence="1">
    <location>
        <begin position="1"/>
        <end position="74"/>
    </location>
</feature>
<sequence length="80" mass="9312">MVINDEIIRMIEETAKLSVVDKKNNLYKDLGFDSLSFIRLLLKIEDIYSITFDITEMESCLEVSQLIASVEKKVKENIKR</sequence>
<dbReference type="PROSITE" id="PS50075">
    <property type="entry name" value="CARRIER"/>
    <property type="match status" value="1"/>
</dbReference>
<dbReference type="Gene3D" id="1.10.1200.10">
    <property type="entry name" value="ACP-like"/>
    <property type="match status" value="1"/>
</dbReference>
<dbReference type="InterPro" id="IPR009081">
    <property type="entry name" value="PP-bd_ACP"/>
</dbReference>
<reference evidence="3" key="1">
    <citation type="submission" date="2017-07" db="EMBL/GenBank/DDBJ databases">
        <authorList>
            <person name="Varghese N."/>
            <person name="Submissions S."/>
        </authorList>
    </citation>
    <scope>NUCLEOTIDE SEQUENCE [LARGE SCALE GENOMIC DNA]</scope>
    <source>
        <strain evidence="3">NLAE-zl-C134</strain>
    </source>
</reference>
<dbReference type="RefSeq" id="WP_109711091.1">
    <property type="nucleotide sequence ID" value="NZ_QGDS01000006.1"/>
</dbReference>
<name>A0A315ZYJ8_9FIRM</name>
<gene>
    <name evidence="2" type="ORF">SAMN05216529_1062</name>
</gene>
<organism evidence="2 3">
    <name type="scientific">Faecalicatena contorta</name>
    <dbReference type="NCBI Taxonomy" id="39482"/>
    <lineage>
        <taxon>Bacteria</taxon>
        <taxon>Bacillati</taxon>
        <taxon>Bacillota</taxon>
        <taxon>Clostridia</taxon>
        <taxon>Lachnospirales</taxon>
        <taxon>Lachnospiraceae</taxon>
        <taxon>Faecalicatena</taxon>
    </lineage>
</organism>
<keyword evidence="3" id="KW-1185">Reference proteome</keyword>
<accession>A0A315ZYJ8</accession>
<dbReference type="InterPro" id="IPR036736">
    <property type="entry name" value="ACP-like_sf"/>
</dbReference>
<dbReference type="Pfam" id="PF00550">
    <property type="entry name" value="PP-binding"/>
    <property type="match status" value="1"/>
</dbReference>
<evidence type="ECO:0000259" key="1">
    <source>
        <dbReference type="PROSITE" id="PS50075"/>
    </source>
</evidence>